<dbReference type="FunFam" id="3.40.50.720:FF:000084">
    <property type="entry name" value="Short-chain dehydrogenase reductase"/>
    <property type="match status" value="1"/>
</dbReference>
<dbReference type="STRING" id="155417.A0A4Q4SX94"/>
<dbReference type="SUPFAM" id="SSF56219">
    <property type="entry name" value="DNase I-like"/>
    <property type="match status" value="1"/>
</dbReference>
<dbReference type="CDD" id="cd02947">
    <property type="entry name" value="TRX_family"/>
    <property type="match status" value="1"/>
</dbReference>
<dbReference type="Pfam" id="PF00085">
    <property type="entry name" value="Thioredoxin"/>
    <property type="match status" value="1"/>
</dbReference>
<accession>A0A4Q4SX94</accession>
<dbReference type="AlphaFoldDB" id="A0A4Q4SX94"/>
<dbReference type="InterPro" id="IPR036291">
    <property type="entry name" value="NAD(P)-bd_dom_sf"/>
</dbReference>
<feature type="region of interest" description="Disordered" evidence="3">
    <location>
        <begin position="75"/>
        <end position="113"/>
    </location>
</feature>
<comment type="caution">
    <text evidence="5">The sequence shown here is derived from an EMBL/GenBank/DDBJ whole genome shotgun (WGS) entry which is preliminary data.</text>
</comment>
<evidence type="ECO:0000256" key="2">
    <source>
        <dbReference type="ARBA" id="ARBA00022857"/>
    </source>
</evidence>
<dbReference type="GO" id="GO:0006633">
    <property type="term" value="P:fatty acid biosynthetic process"/>
    <property type="evidence" value="ECO:0007669"/>
    <property type="project" value="TreeGrafter"/>
</dbReference>
<comment type="similarity">
    <text evidence="1">Belongs to the short-chain dehydrogenases/reductases (SDR) family.</text>
</comment>
<dbReference type="SUPFAM" id="SSF51735">
    <property type="entry name" value="NAD(P)-binding Rossmann-fold domains"/>
    <property type="match status" value="1"/>
</dbReference>
<proteinExistence type="inferred from homology"/>
<keyword evidence="6" id="KW-1185">Reference proteome</keyword>
<feature type="domain" description="Thioredoxin" evidence="4">
    <location>
        <begin position="646"/>
        <end position="798"/>
    </location>
</feature>
<dbReference type="Gene3D" id="3.40.50.720">
    <property type="entry name" value="NAD(P)-binding Rossmann-like Domain"/>
    <property type="match status" value="1"/>
</dbReference>
<dbReference type="InterPro" id="IPR002347">
    <property type="entry name" value="SDR_fam"/>
</dbReference>
<dbReference type="Pfam" id="PF03372">
    <property type="entry name" value="Exo_endo_phos"/>
    <property type="match status" value="1"/>
</dbReference>
<dbReference type="Pfam" id="PF00106">
    <property type="entry name" value="adh_short"/>
    <property type="match status" value="1"/>
</dbReference>
<dbReference type="Gene3D" id="3.40.30.10">
    <property type="entry name" value="Glutaredoxin"/>
    <property type="match status" value="1"/>
</dbReference>
<dbReference type="GO" id="GO:0048038">
    <property type="term" value="F:quinone binding"/>
    <property type="evidence" value="ECO:0007669"/>
    <property type="project" value="TreeGrafter"/>
</dbReference>
<organism evidence="5 6">
    <name type="scientific">Monosporascus ibericus</name>
    <dbReference type="NCBI Taxonomy" id="155417"/>
    <lineage>
        <taxon>Eukaryota</taxon>
        <taxon>Fungi</taxon>
        <taxon>Dikarya</taxon>
        <taxon>Ascomycota</taxon>
        <taxon>Pezizomycotina</taxon>
        <taxon>Sordariomycetes</taxon>
        <taxon>Xylariomycetidae</taxon>
        <taxon>Xylariales</taxon>
        <taxon>Xylariales incertae sedis</taxon>
        <taxon>Monosporascus</taxon>
    </lineage>
</organism>
<dbReference type="PRINTS" id="PR00080">
    <property type="entry name" value="SDRFAMILY"/>
</dbReference>
<dbReference type="PROSITE" id="PS00061">
    <property type="entry name" value="ADH_SHORT"/>
    <property type="match status" value="1"/>
</dbReference>
<dbReference type="InterPro" id="IPR036249">
    <property type="entry name" value="Thioredoxin-like_sf"/>
</dbReference>
<keyword evidence="2" id="KW-0521">NADP</keyword>
<gene>
    <name evidence="5" type="ORF">DL764_009742</name>
</gene>
<dbReference type="SUPFAM" id="SSF52833">
    <property type="entry name" value="Thioredoxin-like"/>
    <property type="match status" value="1"/>
</dbReference>
<dbReference type="InterPro" id="IPR013766">
    <property type="entry name" value="Thioredoxin_domain"/>
</dbReference>
<dbReference type="InterPro" id="IPR005135">
    <property type="entry name" value="Endo/exonuclease/phosphatase"/>
</dbReference>
<evidence type="ECO:0000313" key="5">
    <source>
        <dbReference type="EMBL" id="RYO81573.1"/>
    </source>
</evidence>
<dbReference type="OrthoDB" id="498125at2759"/>
<dbReference type="PROSITE" id="PS51352">
    <property type="entry name" value="THIOREDOXIN_2"/>
    <property type="match status" value="1"/>
</dbReference>
<evidence type="ECO:0000256" key="3">
    <source>
        <dbReference type="SAM" id="MobiDB-lite"/>
    </source>
</evidence>
<dbReference type="InterPro" id="IPR020904">
    <property type="entry name" value="Sc_DH/Rdtase_CS"/>
</dbReference>
<dbReference type="PANTHER" id="PTHR42760:SF121">
    <property type="entry name" value="3-OXOACYL-(ACYL-CARRIER-PROTEIN) REDUCTASE"/>
    <property type="match status" value="1"/>
</dbReference>
<dbReference type="Gene3D" id="3.60.10.10">
    <property type="entry name" value="Endonuclease/exonuclease/phosphatase"/>
    <property type="match status" value="1"/>
</dbReference>
<dbReference type="EMBL" id="QJNU01000985">
    <property type="protein sequence ID" value="RYO81573.1"/>
    <property type="molecule type" value="Genomic_DNA"/>
</dbReference>
<name>A0A4Q4SX94_9PEZI</name>
<reference evidence="5 6" key="1">
    <citation type="submission" date="2018-06" db="EMBL/GenBank/DDBJ databases">
        <title>Complete Genomes of Monosporascus.</title>
        <authorList>
            <person name="Robinson A.J."/>
            <person name="Natvig D.O."/>
        </authorList>
    </citation>
    <scope>NUCLEOTIDE SEQUENCE [LARGE SCALE GENOMIC DNA]</scope>
    <source>
        <strain evidence="5 6">CBS 110550</strain>
    </source>
</reference>
<dbReference type="PRINTS" id="PR00081">
    <property type="entry name" value="GDHRDH"/>
</dbReference>
<dbReference type="InterPro" id="IPR036691">
    <property type="entry name" value="Endo/exonu/phosph_ase_sf"/>
</dbReference>
<dbReference type="GO" id="GO:0016616">
    <property type="term" value="F:oxidoreductase activity, acting on the CH-OH group of donors, NAD or NADP as acceptor"/>
    <property type="evidence" value="ECO:0007669"/>
    <property type="project" value="TreeGrafter"/>
</dbReference>
<feature type="compositionally biased region" description="Acidic residues" evidence="3">
    <location>
        <begin position="88"/>
        <end position="97"/>
    </location>
</feature>
<evidence type="ECO:0000313" key="6">
    <source>
        <dbReference type="Proteomes" id="UP000293360"/>
    </source>
</evidence>
<feature type="compositionally biased region" description="Basic and acidic residues" evidence="3">
    <location>
        <begin position="98"/>
        <end position="113"/>
    </location>
</feature>
<protein>
    <recommendedName>
        <fullName evidence="4">Thioredoxin domain-containing protein</fullName>
    </recommendedName>
</protein>
<feature type="region of interest" description="Disordered" evidence="3">
    <location>
        <begin position="1"/>
        <end position="23"/>
    </location>
</feature>
<evidence type="ECO:0000259" key="4">
    <source>
        <dbReference type="PROSITE" id="PS51352"/>
    </source>
</evidence>
<dbReference type="Proteomes" id="UP000293360">
    <property type="component" value="Unassembled WGS sequence"/>
</dbReference>
<dbReference type="PANTHER" id="PTHR42760">
    <property type="entry name" value="SHORT-CHAIN DEHYDROGENASES/REDUCTASES FAMILY MEMBER"/>
    <property type="match status" value="1"/>
</dbReference>
<evidence type="ECO:0000256" key="1">
    <source>
        <dbReference type="ARBA" id="ARBA00006484"/>
    </source>
</evidence>
<sequence>MEKRFKSTSGRISPPPLKRRTHRPIVAHTQGTHPSAGPFASTPGTLSIFSWNVNGIAPFVQDYLQRPISAFFKPSSAAGKKRRRSATDDDVTTDSEDDRGKEAAETGDPMKEGKASLRATLLRHRWPHILFLQEVKIKAGDAKTMAAVRVAVNDAGGPTRSDRMKNTHGLVDGTDIRKKGPYTAWLKDGGPEYEVQFNLPADPRNVKGFGGKVYGVAAIIRKDFMHRYVRSVREVAWDREGRVQIIETGEVTFPLDPDPEAIPTFAGEKELNNETPQKDGAEFAVKFAIINIYAVNGTSNHYYDTQTGVEVGTRHDRKLAVHTELLREAHTLQRKGFQVIIAGDLNVARNELDGYPNLRTWPHQHVLNRLDFNTKFFTKQPIKHISSRASYSKDTAASMEESIQGFDGIDTFRHVHGTERSRLLTAWYSSTSRASVEGRSAIVTGSSRGIGKAIAIRLASDGYNVCINDIPANQKGSEEVAREIQALGRQACVAIADVSKRDEVKQMVQTSVDAFGPLDVMIANAGIAQAKAVLDLTEAEFEHMFAVNVFGVNNCYAEAAKQMIAQGTCRPDRPGKIIGAASVVAFKPFPLLPHYSAAKWAVRGLTQAYAMELAEHNITVNAYAPGIVGTAMWDQIDAQIAEKRGVRRGDIFKQFVSEYTALGRASVPEDVAKLVSFLAGSDSDFYKIHHIMSTSELQALFSSTTYVAVDFYADWCPPCKSIAPIFSTLASQHSVPGVLAFAKVNVDHAQDVARTYRVTAMPTFLFFKEGRQVAVNGQVAIQGADPRSLGAAAEKLGGLAKKRLDAKAAEGRA</sequence>